<gene>
    <name evidence="2" type="ORF">GCM10010503_43700</name>
</gene>
<evidence type="ECO:0000313" key="3">
    <source>
        <dbReference type="Proteomes" id="UP000620224"/>
    </source>
</evidence>
<evidence type="ECO:0000256" key="1">
    <source>
        <dbReference type="SAM" id="MobiDB-lite"/>
    </source>
</evidence>
<protein>
    <submittedName>
        <fullName evidence="2">Uncharacterized protein</fullName>
    </submittedName>
</protein>
<evidence type="ECO:0000313" key="2">
    <source>
        <dbReference type="EMBL" id="GGW61852.1"/>
    </source>
</evidence>
<feature type="region of interest" description="Disordered" evidence="1">
    <location>
        <begin position="22"/>
        <end position="58"/>
    </location>
</feature>
<sequence length="128" mass="13297">MGKRQITRGSELTTYATIPAMQDGCGASHRAPGDTPDGFGHAPLKNPGHDRNDSGSPDVLIRGRAAVTVVSSLGQGLRACPGNENVGLLLCRAPARHGAGLRRPPYITIPHPNIPTGSRSLGTLISTD</sequence>
<accession>A0A918MSM3</accession>
<comment type="caution">
    <text evidence="2">The sequence shown here is derived from an EMBL/GenBank/DDBJ whole genome shotgun (WGS) entry which is preliminary data.</text>
</comment>
<name>A0A918MSM3_9ACTN</name>
<reference evidence="2" key="1">
    <citation type="journal article" date="2014" name="Int. J. Syst. Evol. Microbiol.">
        <title>Complete genome sequence of Corynebacterium casei LMG S-19264T (=DSM 44701T), isolated from a smear-ripened cheese.</title>
        <authorList>
            <consortium name="US DOE Joint Genome Institute (JGI-PGF)"/>
            <person name="Walter F."/>
            <person name="Albersmeier A."/>
            <person name="Kalinowski J."/>
            <person name="Ruckert C."/>
        </authorList>
    </citation>
    <scope>NUCLEOTIDE SEQUENCE</scope>
    <source>
        <strain evidence="2">JCM 4490</strain>
    </source>
</reference>
<dbReference type="EMBL" id="BMUE01000009">
    <property type="protein sequence ID" value="GGW61852.1"/>
    <property type="molecule type" value="Genomic_DNA"/>
</dbReference>
<dbReference type="AlphaFoldDB" id="A0A918MSM3"/>
<dbReference type="Proteomes" id="UP000620224">
    <property type="component" value="Unassembled WGS sequence"/>
</dbReference>
<keyword evidence="3" id="KW-1185">Reference proteome</keyword>
<proteinExistence type="predicted"/>
<reference evidence="2" key="2">
    <citation type="submission" date="2020-09" db="EMBL/GenBank/DDBJ databases">
        <authorList>
            <person name="Sun Q."/>
            <person name="Ohkuma M."/>
        </authorList>
    </citation>
    <scope>NUCLEOTIDE SEQUENCE</scope>
    <source>
        <strain evidence="2">JCM 4490</strain>
    </source>
</reference>
<organism evidence="2 3">
    <name type="scientific">Streptomyces lucensis JCM 4490</name>
    <dbReference type="NCBI Taxonomy" id="1306176"/>
    <lineage>
        <taxon>Bacteria</taxon>
        <taxon>Bacillati</taxon>
        <taxon>Actinomycetota</taxon>
        <taxon>Actinomycetes</taxon>
        <taxon>Kitasatosporales</taxon>
        <taxon>Streptomycetaceae</taxon>
        <taxon>Streptomyces</taxon>
    </lineage>
</organism>